<gene>
    <name evidence="1" type="ORF">CYY_001662</name>
</gene>
<sequence length="76" mass="8225">MSIFSALSNIANPTKSIVSKSNTSLSNSMSNQAGDNQNGCWYIIIGGPTYYINDKANPHETFFGYPPSMAKATIVF</sequence>
<dbReference type="Proteomes" id="UP000695562">
    <property type="component" value="Unassembled WGS sequence"/>
</dbReference>
<accession>A0A8J4Q0Q3</accession>
<proteinExistence type="predicted"/>
<protein>
    <submittedName>
        <fullName evidence="1">Uncharacterized protein</fullName>
    </submittedName>
</protein>
<reference evidence="1" key="1">
    <citation type="submission" date="2020-01" db="EMBL/GenBank/DDBJ databases">
        <title>Development of genomics and gene disruption for Polysphondylium violaceum indicates a role for the polyketide synthase stlB in stalk morphogenesis.</title>
        <authorList>
            <person name="Narita B."/>
            <person name="Kawabe Y."/>
            <person name="Kin K."/>
            <person name="Saito T."/>
            <person name="Gibbs R."/>
            <person name="Kuspa A."/>
            <person name="Muzny D."/>
            <person name="Queller D."/>
            <person name="Richards S."/>
            <person name="Strassman J."/>
            <person name="Sucgang R."/>
            <person name="Worley K."/>
            <person name="Schaap P."/>
        </authorList>
    </citation>
    <scope>NUCLEOTIDE SEQUENCE</scope>
    <source>
        <strain evidence="1">QSvi11</strain>
    </source>
</reference>
<dbReference type="EMBL" id="AJWJ01000041">
    <property type="protein sequence ID" value="KAF2077030.1"/>
    <property type="molecule type" value="Genomic_DNA"/>
</dbReference>
<evidence type="ECO:0000313" key="2">
    <source>
        <dbReference type="Proteomes" id="UP000695562"/>
    </source>
</evidence>
<organism evidence="1 2">
    <name type="scientific">Polysphondylium violaceum</name>
    <dbReference type="NCBI Taxonomy" id="133409"/>
    <lineage>
        <taxon>Eukaryota</taxon>
        <taxon>Amoebozoa</taxon>
        <taxon>Evosea</taxon>
        <taxon>Eumycetozoa</taxon>
        <taxon>Dictyostelia</taxon>
        <taxon>Dictyosteliales</taxon>
        <taxon>Dictyosteliaceae</taxon>
        <taxon>Polysphondylium</taxon>
    </lineage>
</organism>
<evidence type="ECO:0000313" key="1">
    <source>
        <dbReference type="EMBL" id="KAF2077030.1"/>
    </source>
</evidence>
<dbReference type="AlphaFoldDB" id="A0A8J4Q0Q3"/>
<name>A0A8J4Q0Q3_9MYCE</name>
<comment type="caution">
    <text evidence="1">The sequence shown here is derived from an EMBL/GenBank/DDBJ whole genome shotgun (WGS) entry which is preliminary data.</text>
</comment>
<keyword evidence="2" id="KW-1185">Reference proteome</keyword>